<proteinExistence type="predicted"/>
<dbReference type="AlphaFoldDB" id="L0IEH5"/>
<accession>L0IEH5</accession>
<evidence type="ECO:0000313" key="1">
    <source>
        <dbReference type="EMBL" id="AGB17238.1"/>
    </source>
</evidence>
<keyword evidence="2" id="KW-1185">Reference proteome</keyword>
<organism evidence="1 2">
    <name type="scientific">Halovivax ruber (strain DSM 18193 / JCM 13892 / XH-70)</name>
    <dbReference type="NCBI Taxonomy" id="797302"/>
    <lineage>
        <taxon>Archaea</taxon>
        <taxon>Methanobacteriati</taxon>
        <taxon>Methanobacteriota</taxon>
        <taxon>Stenosarchaea group</taxon>
        <taxon>Halobacteria</taxon>
        <taxon>Halobacteriales</taxon>
        <taxon>Natrialbaceae</taxon>
        <taxon>Halovivax</taxon>
    </lineage>
</organism>
<reference evidence="1" key="1">
    <citation type="submission" date="2011-09" db="EMBL/GenBank/DDBJ databases">
        <title>Complete sequence of Halovivax ruber XH-70.</title>
        <authorList>
            <consortium name="US DOE Joint Genome Institute"/>
            <person name="Lucas S."/>
            <person name="Han J."/>
            <person name="Lapidus A."/>
            <person name="Cheng J.-F."/>
            <person name="Goodwin L."/>
            <person name="Pitluck S."/>
            <person name="Peters L."/>
            <person name="Mikhailova N."/>
            <person name="Davenport K."/>
            <person name="Detter J.C."/>
            <person name="Han C."/>
            <person name="Tapia R."/>
            <person name="Land M."/>
            <person name="Hauser L."/>
            <person name="Kyrpides N."/>
            <person name="Ivanova N."/>
            <person name="Pagani I."/>
            <person name="Sproer C."/>
            <person name="Anderson I."/>
            <person name="Woyke T."/>
        </authorList>
    </citation>
    <scope>NUCLEOTIDE SEQUENCE</scope>
    <source>
        <strain evidence="1">XH-70</strain>
    </source>
</reference>
<name>L0IEH5_HALRX</name>
<sequence length="299" mass="33971">MEVDLPKLRKLAKLEELLISHDIFYLQNTFSKQLKHHCEYALRSDGERIDIITSDLISEDRGRSNESLGIIDSYINILLRRGVGVEDVEATCELAKLAHDRVLVKLPVAGNVESGELYVQDLRVADVIEFHSDHGTSFTIKSQLEDIATGLELSKLTGLSVKPGTEPNYSCIFQIRDDDKIRPQEIMDVLGYSSKEVSIASDLYDAFYSHDKEGYYASIGLHGSEKDPVVKFDYPNIDIQIATEKISQFIKDDSCEQIRNQGSILGYRIIDYFGTVFFKSGSIESRSYYDMRHHVETRQ</sequence>
<evidence type="ECO:0000313" key="2">
    <source>
        <dbReference type="Proteomes" id="UP000010846"/>
    </source>
</evidence>
<dbReference type="EMBL" id="CP003050">
    <property type="protein sequence ID" value="AGB17238.1"/>
    <property type="molecule type" value="Genomic_DNA"/>
</dbReference>
<dbReference type="HOGENOM" id="CLU_929401_0_0_2"/>
<dbReference type="Proteomes" id="UP000010846">
    <property type="component" value="Chromosome"/>
</dbReference>
<protein>
    <submittedName>
        <fullName evidence="1">Uncharacterized protein</fullName>
    </submittedName>
</protein>
<gene>
    <name evidence="1" type="ordered locus">Halru_2661</name>
</gene>
<dbReference type="KEGG" id="hru:Halru_2661"/>